<dbReference type="AlphaFoldDB" id="A0A6J5EKU5"/>
<reference evidence="1 2" key="1">
    <citation type="submission" date="2020-04" db="EMBL/GenBank/DDBJ databases">
        <authorList>
            <person name="De Canck E."/>
        </authorList>
    </citation>
    <scope>NUCLEOTIDE SEQUENCE [LARGE SCALE GENOMIC DNA]</scope>
    <source>
        <strain evidence="1 2">LMG 29542</strain>
    </source>
</reference>
<accession>A0A6J5EKU5</accession>
<dbReference type="EMBL" id="CADIKH010000028">
    <property type="protein sequence ID" value="CAB3765886.1"/>
    <property type="molecule type" value="Genomic_DNA"/>
</dbReference>
<organism evidence="1 2">
    <name type="scientific">Paraburkholderia humisilvae</name>
    <dbReference type="NCBI Taxonomy" id="627669"/>
    <lineage>
        <taxon>Bacteria</taxon>
        <taxon>Pseudomonadati</taxon>
        <taxon>Pseudomonadota</taxon>
        <taxon>Betaproteobacteria</taxon>
        <taxon>Burkholderiales</taxon>
        <taxon>Burkholderiaceae</taxon>
        <taxon>Paraburkholderia</taxon>
    </lineage>
</organism>
<sequence length="187" mass="20465">MIVASTSVPSFIIKPRSHSEIPISSNSRRVRSCISNRRRNFSKVVASGTFSTARSIPAQVRIAMLSYSASSRPSSDSPYHCAHEVHAQHALQPDRRPPPRALGIVRFKRFEQTRPRHDAVHLGQKALSTRHALLAGAFRFRKTDLPLHSICQVCVREAVPAHEEVLAHVAPARGPCDARCPAAAGSG</sequence>
<name>A0A6J5EKU5_9BURK</name>
<dbReference type="Proteomes" id="UP000494363">
    <property type="component" value="Unassembled WGS sequence"/>
</dbReference>
<evidence type="ECO:0000313" key="1">
    <source>
        <dbReference type="EMBL" id="CAB3765886.1"/>
    </source>
</evidence>
<evidence type="ECO:0000313" key="2">
    <source>
        <dbReference type="Proteomes" id="UP000494363"/>
    </source>
</evidence>
<proteinExistence type="predicted"/>
<protein>
    <submittedName>
        <fullName evidence="1">Uncharacterized protein</fullName>
    </submittedName>
</protein>
<keyword evidence="2" id="KW-1185">Reference proteome</keyword>
<gene>
    <name evidence="1" type="ORF">LMG29542_05256</name>
</gene>